<reference evidence="2" key="2">
    <citation type="submission" date="2023-05" db="EMBL/GenBank/DDBJ databases">
        <authorList>
            <consortium name="Lawrence Berkeley National Laboratory"/>
            <person name="Steindorff A."/>
            <person name="Hensen N."/>
            <person name="Bonometti L."/>
            <person name="Westerberg I."/>
            <person name="Brannstrom I.O."/>
            <person name="Guillou S."/>
            <person name="Cros-Aarteil S."/>
            <person name="Calhoun S."/>
            <person name="Haridas S."/>
            <person name="Kuo A."/>
            <person name="Mondo S."/>
            <person name="Pangilinan J."/>
            <person name="Riley R."/>
            <person name="Labutti K."/>
            <person name="Andreopoulos B."/>
            <person name="Lipzen A."/>
            <person name="Chen C."/>
            <person name="Yanf M."/>
            <person name="Daum C."/>
            <person name="Ng V."/>
            <person name="Clum A."/>
            <person name="Ohm R."/>
            <person name="Martin F."/>
            <person name="Silar P."/>
            <person name="Natvig D."/>
            <person name="Lalanne C."/>
            <person name="Gautier V."/>
            <person name="Ament-Velasquez S.L."/>
            <person name="Kruys A."/>
            <person name="Hutchinson M.I."/>
            <person name="Powell A.J."/>
            <person name="Barry K."/>
            <person name="Miller A.N."/>
            <person name="Grigoriev I.V."/>
            <person name="Debuchy R."/>
            <person name="Gladieux P."/>
            <person name="Thoren M.H."/>
            <person name="Johannesson H."/>
        </authorList>
    </citation>
    <scope>NUCLEOTIDE SEQUENCE</scope>
    <source>
        <strain evidence="2">CBS 141.50</strain>
    </source>
</reference>
<feature type="region of interest" description="Disordered" evidence="1">
    <location>
        <begin position="684"/>
        <end position="939"/>
    </location>
</feature>
<comment type="caution">
    <text evidence="2">The sequence shown here is derived from an EMBL/GenBank/DDBJ whole genome shotgun (WGS) entry which is preliminary data.</text>
</comment>
<feature type="compositionally biased region" description="Polar residues" evidence="1">
    <location>
        <begin position="817"/>
        <end position="829"/>
    </location>
</feature>
<accession>A0AAN6V9N5</accession>
<feature type="compositionally biased region" description="Low complexity" evidence="1">
    <location>
        <begin position="690"/>
        <end position="705"/>
    </location>
</feature>
<dbReference type="RefSeq" id="XP_062640668.1">
    <property type="nucleotide sequence ID" value="XM_062782688.1"/>
</dbReference>
<feature type="compositionally biased region" description="Polar residues" evidence="1">
    <location>
        <begin position="607"/>
        <end position="616"/>
    </location>
</feature>
<keyword evidence="3" id="KW-1185">Reference proteome</keyword>
<sequence>MGHSSKFIFPLPGRKSKAAPAPTVPGPLTTKAQKILGTAEITLDTRPIPGWEGQSTAGISIAVTETTDGTGRHGASSEGWAAPKTLQDRRWEQESEIIPAVLNRQPELLGGSLGPDGVTDASSLRRRQSSSTITSYYDKSKQPLSISQQTSNSAMAKGLPPKAMALLDMDNEITEATAQAKRAKKKPSRLDLSALLGRSKSPKHLQPDANTRDASSLALSPVSMPTSPLPPPVQQRPERRSLRKIVTRESMREPPAQPQVPTVYEPAQEVTNAGVPQQTKTSLDLYNLYDHYERRTFVDEKMEEPPRCAFAVEPPLPSPPPNYPLPTPPGPPPGKSLLAPFPGTAVRPGPGPKPSPLMNADRRPSGAGMSTNAVPADCASVSSRHTRTSKASRRTDRSMQEIDLLQNSVLALSSDSEDDYELSSRDSLAVPTSNDGQASPTSPQSPGYPPRSGLYDGGARGNPVKRNGHGAGGQLGFHDSSVGVGPNGLRIAPRTSSLHAKSAPAPGIARAKATLDSSRLSINTTSTDCTVSGPRTVGPSPGPGPAIKGPKKMRSESLLDFPAPPSIRTSASRSAPGSRLSEQSFPSPTSADFYSNGQRYAAGDNGSIRSGTSMGSAPNGGRRGSATNSLHDGGSGRFMAVTKQEELLLAALRMKRARMIHEDIIAEFEGDMEPEDHHELRRVLTNDSFGTSGSMTRHSSTSTMRQPKGTLSARPPEIPRFPPPSQLPSKPKPKPKSRSEKSGKADLLRVVIDRSPFDPSIRTPGSDISDFIHHHDDSSSITTSTSGNLERNDSRASSTSSPRSVPARQPQRGATGGTTPLPSSRLSQRSKAETNPLRLTTGQFSPAVSGPSSPLSLSHKDLLPLRILEDPEEDEDDDDELERVLDLEGDFGVPRPDSPISPCDFPTPGSGSGRATKQTKQQVRLSAVGLYKPPTESGW</sequence>
<feature type="region of interest" description="Disordered" evidence="1">
    <location>
        <begin position="67"/>
        <end position="86"/>
    </location>
</feature>
<organism evidence="2 3">
    <name type="scientific">Dichotomopilus funicola</name>
    <dbReference type="NCBI Taxonomy" id="1934379"/>
    <lineage>
        <taxon>Eukaryota</taxon>
        <taxon>Fungi</taxon>
        <taxon>Dikarya</taxon>
        <taxon>Ascomycota</taxon>
        <taxon>Pezizomycotina</taxon>
        <taxon>Sordariomycetes</taxon>
        <taxon>Sordariomycetidae</taxon>
        <taxon>Sordariales</taxon>
        <taxon>Chaetomiaceae</taxon>
        <taxon>Dichotomopilus</taxon>
    </lineage>
</organism>
<feature type="compositionally biased region" description="Polar residues" evidence="1">
    <location>
        <begin position="515"/>
        <end position="530"/>
    </location>
</feature>
<gene>
    <name evidence="2" type="ORF">C8A04DRAFT_34035</name>
</gene>
<feature type="region of interest" description="Disordered" evidence="1">
    <location>
        <begin position="1"/>
        <end position="29"/>
    </location>
</feature>
<dbReference type="AlphaFoldDB" id="A0AAN6V9N5"/>
<dbReference type="GeneID" id="87819301"/>
<evidence type="ECO:0000313" key="3">
    <source>
        <dbReference type="Proteomes" id="UP001302676"/>
    </source>
</evidence>
<feature type="compositionally biased region" description="Acidic residues" evidence="1">
    <location>
        <begin position="870"/>
        <end position="881"/>
    </location>
</feature>
<dbReference type="Proteomes" id="UP001302676">
    <property type="component" value="Unassembled WGS sequence"/>
</dbReference>
<dbReference type="EMBL" id="MU853556">
    <property type="protein sequence ID" value="KAK4147297.1"/>
    <property type="molecule type" value="Genomic_DNA"/>
</dbReference>
<name>A0AAN6V9N5_9PEZI</name>
<feature type="region of interest" description="Disordered" evidence="1">
    <location>
        <begin position="107"/>
        <end position="158"/>
    </location>
</feature>
<reference evidence="2" key="1">
    <citation type="journal article" date="2023" name="Mol. Phylogenet. Evol.">
        <title>Genome-scale phylogeny and comparative genomics of the fungal order Sordariales.</title>
        <authorList>
            <person name="Hensen N."/>
            <person name="Bonometti L."/>
            <person name="Westerberg I."/>
            <person name="Brannstrom I.O."/>
            <person name="Guillou S."/>
            <person name="Cros-Aarteil S."/>
            <person name="Calhoun S."/>
            <person name="Haridas S."/>
            <person name="Kuo A."/>
            <person name="Mondo S."/>
            <person name="Pangilinan J."/>
            <person name="Riley R."/>
            <person name="LaButti K."/>
            <person name="Andreopoulos B."/>
            <person name="Lipzen A."/>
            <person name="Chen C."/>
            <person name="Yan M."/>
            <person name="Daum C."/>
            <person name="Ng V."/>
            <person name="Clum A."/>
            <person name="Steindorff A."/>
            <person name="Ohm R.A."/>
            <person name="Martin F."/>
            <person name="Silar P."/>
            <person name="Natvig D.O."/>
            <person name="Lalanne C."/>
            <person name="Gautier V."/>
            <person name="Ament-Velasquez S.L."/>
            <person name="Kruys A."/>
            <person name="Hutchinson M.I."/>
            <person name="Powell A.J."/>
            <person name="Barry K."/>
            <person name="Miller A.N."/>
            <person name="Grigoriev I.V."/>
            <person name="Debuchy R."/>
            <person name="Gladieux P."/>
            <person name="Hiltunen Thoren M."/>
            <person name="Johannesson H."/>
        </authorList>
    </citation>
    <scope>NUCLEOTIDE SEQUENCE</scope>
    <source>
        <strain evidence="2">CBS 141.50</strain>
    </source>
</reference>
<feature type="compositionally biased region" description="Low complexity" evidence="1">
    <location>
        <begin position="795"/>
        <end position="808"/>
    </location>
</feature>
<feature type="compositionally biased region" description="Basic and acidic residues" evidence="1">
    <location>
        <begin position="737"/>
        <end position="756"/>
    </location>
</feature>
<feature type="compositionally biased region" description="Basic and acidic residues" evidence="1">
    <location>
        <begin position="236"/>
        <end position="252"/>
    </location>
</feature>
<feature type="compositionally biased region" description="Polar residues" evidence="1">
    <location>
        <begin position="208"/>
        <end position="218"/>
    </location>
</feature>
<feature type="compositionally biased region" description="Basic and acidic residues" evidence="1">
    <location>
        <begin position="858"/>
        <end position="869"/>
    </location>
</feature>
<feature type="compositionally biased region" description="Pro residues" evidence="1">
    <location>
        <begin position="314"/>
        <end position="334"/>
    </location>
</feature>
<feature type="compositionally biased region" description="Pro residues" evidence="1">
    <location>
        <begin position="716"/>
        <end position="726"/>
    </location>
</feature>
<feature type="compositionally biased region" description="Polar residues" evidence="1">
    <location>
        <begin position="567"/>
        <end position="598"/>
    </location>
</feature>
<proteinExistence type="predicted"/>
<feature type="region of interest" description="Disordered" evidence="1">
    <location>
        <begin position="176"/>
        <end position="262"/>
    </location>
</feature>
<feature type="compositionally biased region" description="Polar residues" evidence="1">
    <location>
        <begin position="913"/>
        <end position="924"/>
    </location>
</feature>
<feature type="compositionally biased region" description="Polar residues" evidence="1">
    <location>
        <begin position="837"/>
        <end position="856"/>
    </location>
</feature>
<protein>
    <submittedName>
        <fullName evidence="2">Uncharacterized protein</fullName>
    </submittedName>
</protein>
<evidence type="ECO:0000313" key="2">
    <source>
        <dbReference type="EMBL" id="KAK4147297.1"/>
    </source>
</evidence>
<feature type="compositionally biased region" description="Polar residues" evidence="1">
    <location>
        <begin position="430"/>
        <end position="445"/>
    </location>
</feature>
<feature type="region of interest" description="Disordered" evidence="1">
    <location>
        <begin position="309"/>
        <end position="636"/>
    </location>
</feature>
<feature type="compositionally biased region" description="Polar residues" evidence="1">
    <location>
        <begin position="129"/>
        <end position="154"/>
    </location>
</feature>
<evidence type="ECO:0000256" key="1">
    <source>
        <dbReference type="SAM" id="MobiDB-lite"/>
    </source>
</evidence>